<organism evidence="1 2">
    <name type="scientific">Sphingomonas prati</name>
    <dbReference type="NCBI Taxonomy" id="1843237"/>
    <lineage>
        <taxon>Bacteria</taxon>
        <taxon>Pseudomonadati</taxon>
        <taxon>Pseudomonadota</taxon>
        <taxon>Alphaproteobacteria</taxon>
        <taxon>Sphingomonadales</taxon>
        <taxon>Sphingomonadaceae</taxon>
        <taxon>Sphingomonas</taxon>
    </lineage>
</organism>
<dbReference type="AlphaFoldDB" id="A0A7W9F2U0"/>
<sequence length="150" mass="17362">MRRPLTPNETDLVRTIFGATIDTAPVTINRAKWFPFQPRNVAMSPDGHIWLHPQGDLYADDYTLAPLGLRGLFVHEMTHVWQHQRGIWLPLARHPFCRYHYRLTPGWPLARYGLEQQAEIVRHAWLLRQGRTVPGAPPLAQYDSLLPFHG</sequence>
<keyword evidence="2" id="KW-1185">Reference proteome</keyword>
<dbReference type="RefSeq" id="WP_157177728.1">
    <property type="nucleotide sequence ID" value="NZ_BMJP01000006.1"/>
</dbReference>
<dbReference type="OrthoDB" id="8686772at2"/>
<protein>
    <recommendedName>
        <fullName evidence="3">Vgr related protein</fullName>
    </recommendedName>
</protein>
<proteinExistence type="predicted"/>
<evidence type="ECO:0008006" key="3">
    <source>
        <dbReference type="Google" id="ProtNLM"/>
    </source>
</evidence>
<dbReference type="Proteomes" id="UP000546701">
    <property type="component" value="Unassembled WGS sequence"/>
</dbReference>
<evidence type="ECO:0000313" key="1">
    <source>
        <dbReference type="EMBL" id="MBB5730681.1"/>
    </source>
</evidence>
<comment type="caution">
    <text evidence="1">The sequence shown here is derived from an EMBL/GenBank/DDBJ whole genome shotgun (WGS) entry which is preliminary data.</text>
</comment>
<dbReference type="EMBL" id="JACIJR010000008">
    <property type="protein sequence ID" value="MBB5730681.1"/>
    <property type="molecule type" value="Genomic_DNA"/>
</dbReference>
<reference evidence="1 2" key="1">
    <citation type="submission" date="2020-08" db="EMBL/GenBank/DDBJ databases">
        <title>Genomic Encyclopedia of Type Strains, Phase IV (KMG-IV): sequencing the most valuable type-strain genomes for metagenomic binning, comparative biology and taxonomic classification.</title>
        <authorList>
            <person name="Goeker M."/>
        </authorList>
    </citation>
    <scope>NUCLEOTIDE SEQUENCE [LARGE SCALE GENOMIC DNA]</scope>
    <source>
        <strain evidence="1 2">DSM 103336</strain>
    </source>
</reference>
<accession>A0A7W9F2U0</accession>
<evidence type="ECO:0000313" key="2">
    <source>
        <dbReference type="Proteomes" id="UP000546701"/>
    </source>
</evidence>
<name>A0A7W9F2U0_9SPHN</name>
<gene>
    <name evidence="1" type="ORF">FHS99_003187</name>
</gene>